<evidence type="ECO:0000313" key="3">
    <source>
        <dbReference type="Proteomes" id="UP000010816"/>
    </source>
</evidence>
<organism evidence="2 3">
    <name type="scientific">Thioflavicoccus mobilis 8321</name>
    <dbReference type="NCBI Taxonomy" id="765912"/>
    <lineage>
        <taxon>Bacteria</taxon>
        <taxon>Pseudomonadati</taxon>
        <taxon>Pseudomonadota</taxon>
        <taxon>Gammaproteobacteria</taxon>
        <taxon>Chromatiales</taxon>
        <taxon>Chromatiaceae</taxon>
        <taxon>Thioflavicoccus</taxon>
    </lineage>
</organism>
<accession>L0GUU6</accession>
<gene>
    <name evidence="2" type="ORF">Thimo_0202</name>
</gene>
<keyword evidence="3" id="KW-1185">Reference proteome</keyword>
<name>L0GUU6_9GAMM</name>
<dbReference type="RefSeq" id="WP_015279224.1">
    <property type="nucleotide sequence ID" value="NC_019940.1"/>
</dbReference>
<protein>
    <recommendedName>
        <fullName evidence="1">RiboL-PSP-HEPN domain-containing protein</fullName>
    </recommendedName>
</protein>
<evidence type="ECO:0000259" key="1">
    <source>
        <dbReference type="Pfam" id="PF18735"/>
    </source>
</evidence>
<dbReference type="Pfam" id="PF18735">
    <property type="entry name" value="HEPN_RiboL-PSP"/>
    <property type="match status" value="1"/>
</dbReference>
<proteinExistence type="predicted"/>
<evidence type="ECO:0000313" key="2">
    <source>
        <dbReference type="EMBL" id="AGA89074.1"/>
    </source>
</evidence>
<dbReference type="STRING" id="765912.Thimo_0202"/>
<dbReference type="Proteomes" id="UP000010816">
    <property type="component" value="Chromosome"/>
</dbReference>
<dbReference type="InterPro" id="IPR041519">
    <property type="entry name" value="HEPN_RiboL-PSP"/>
</dbReference>
<feature type="domain" description="RiboL-PSP-HEPN" evidence="1">
    <location>
        <begin position="141"/>
        <end position="299"/>
    </location>
</feature>
<dbReference type="HOGENOM" id="CLU_893530_0_0_6"/>
<dbReference type="AlphaFoldDB" id="L0GUU6"/>
<dbReference type="OrthoDB" id="119238at2"/>
<reference evidence="2 3" key="1">
    <citation type="submission" date="2011-09" db="EMBL/GenBank/DDBJ databases">
        <title>Complete sequence of chromosome of Thioflavicoccus mobilis 8321.</title>
        <authorList>
            <consortium name="US DOE Joint Genome Institute"/>
            <person name="Lucas S."/>
            <person name="Han J."/>
            <person name="Lapidus A."/>
            <person name="Cheng J.-F."/>
            <person name="Goodwin L."/>
            <person name="Pitluck S."/>
            <person name="Peters L."/>
            <person name="Ovchinnikova G."/>
            <person name="Lu M."/>
            <person name="Detter J.C."/>
            <person name="Han C."/>
            <person name="Tapia R."/>
            <person name="Land M."/>
            <person name="Hauser L."/>
            <person name="Kyrpides N."/>
            <person name="Ivanova N."/>
            <person name="Pagani I."/>
            <person name="Vogl K."/>
            <person name="Liu Z."/>
            <person name="Imhoff J."/>
            <person name="Thiel V."/>
            <person name="Frigaard N.-U."/>
            <person name="Bryant D."/>
            <person name="Woyke T."/>
        </authorList>
    </citation>
    <scope>NUCLEOTIDE SEQUENCE [LARGE SCALE GENOMIC DNA]</scope>
    <source>
        <strain evidence="2 3">8321</strain>
    </source>
</reference>
<sequence length="309" mass="35759">MQSTYTMEQDENDYWNPIADQDISVTALSSADADVQYEVMKHWFFQNFEDPVERTPYESAEGGYIYIWGGPYDATEELEAEFGEIVPLEVIERLVSELEDSCQEWTKAESPDDYEDYYTSIILSNSGFYSNFKESVDRIESLLGVSMDQELQQIYFRMIFVNVITALETFLSDAFINKVSADQSLVRKFVETNPDFAKQKFTLKELFQRSDSIKADVEKYLLAQIWHNLAQVKPMYESTLGITFPNDLKAIFKAILLRHDIVHRNGKTRDGNEHIITKTEVENLIAKVSGLVEYIEKQFPTAKPDELEF</sequence>
<dbReference type="eggNOG" id="ENOG502Z9V1">
    <property type="taxonomic scope" value="Bacteria"/>
</dbReference>
<dbReference type="KEGG" id="tmb:Thimo_0202"/>
<dbReference type="EMBL" id="CP003051">
    <property type="protein sequence ID" value="AGA89074.1"/>
    <property type="molecule type" value="Genomic_DNA"/>
</dbReference>